<accession>A0A2A6CZJ2</accession>
<dbReference type="EnsemblMetazoa" id="PPA27285.1">
    <property type="protein sequence ID" value="PPA27285.1"/>
    <property type="gene ID" value="WBGene00116839"/>
</dbReference>
<feature type="compositionally biased region" description="Polar residues" evidence="1">
    <location>
        <begin position="86"/>
        <end position="106"/>
    </location>
</feature>
<keyword evidence="2" id="KW-1133">Transmembrane helix</keyword>
<evidence type="ECO:0000313" key="3">
    <source>
        <dbReference type="EnsemblMetazoa" id="PPA27285.1"/>
    </source>
</evidence>
<evidence type="ECO:0000256" key="2">
    <source>
        <dbReference type="SAM" id="Phobius"/>
    </source>
</evidence>
<protein>
    <submittedName>
        <fullName evidence="3">Olrn-1</fullName>
    </submittedName>
</protein>
<dbReference type="AlphaFoldDB" id="A0A2A6CZJ2"/>
<organism evidence="3 4">
    <name type="scientific">Pristionchus pacificus</name>
    <name type="common">Parasitic nematode worm</name>
    <dbReference type="NCBI Taxonomy" id="54126"/>
    <lineage>
        <taxon>Eukaryota</taxon>
        <taxon>Metazoa</taxon>
        <taxon>Ecdysozoa</taxon>
        <taxon>Nematoda</taxon>
        <taxon>Chromadorea</taxon>
        <taxon>Rhabditida</taxon>
        <taxon>Rhabditina</taxon>
        <taxon>Diplogasteromorpha</taxon>
        <taxon>Diplogasteroidea</taxon>
        <taxon>Neodiplogasteridae</taxon>
        <taxon>Pristionchus</taxon>
    </lineage>
</organism>
<dbReference type="GO" id="GO:0005886">
    <property type="term" value="C:plasma membrane"/>
    <property type="evidence" value="ECO:0000318"/>
    <property type="project" value="GO_Central"/>
</dbReference>
<evidence type="ECO:0000313" key="4">
    <source>
        <dbReference type="Proteomes" id="UP000005239"/>
    </source>
</evidence>
<keyword evidence="2" id="KW-0812">Transmembrane</keyword>
<keyword evidence="2" id="KW-0472">Membrane</keyword>
<dbReference type="PANTHER" id="PTHR36300">
    <property type="entry name" value="RAW, ISOFORM A"/>
    <property type="match status" value="1"/>
</dbReference>
<name>A0A2A6CZJ2_PRIPA</name>
<dbReference type="Gene3D" id="3.40.50.450">
    <property type="match status" value="1"/>
</dbReference>
<feature type="transmembrane region" description="Helical" evidence="2">
    <location>
        <begin position="331"/>
        <end position="352"/>
    </location>
</feature>
<feature type="transmembrane region" description="Helical" evidence="2">
    <location>
        <begin position="358"/>
        <end position="382"/>
    </location>
</feature>
<keyword evidence="4" id="KW-1185">Reference proteome</keyword>
<reference evidence="3" key="2">
    <citation type="submission" date="2022-06" db="UniProtKB">
        <authorList>
            <consortium name="EnsemblMetazoa"/>
        </authorList>
    </citation>
    <scope>IDENTIFICATION</scope>
    <source>
        <strain evidence="3">PS312</strain>
    </source>
</reference>
<dbReference type="Proteomes" id="UP000005239">
    <property type="component" value="Unassembled WGS sequence"/>
</dbReference>
<gene>
    <name evidence="3" type="primary">WBGene00116839</name>
</gene>
<reference evidence="4" key="1">
    <citation type="journal article" date="2008" name="Nat. Genet.">
        <title>The Pristionchus pacificus genome provides a unique perspective on nematode lifestyle and parasitism.</title>
        <authorList>
            <person name="Dieterich C."/>
            <person name="Clifton S.W."/>
            <person name="Schuster L.N."/>
            <person name="Chinwalla A."/>
            <person name="Delehaunty K."/>
            <person name="Dinkelacker I."/>
            <person name="Fulton L."/>
            <person name="Fulton R."/>
            <person name="Godfrey J."/>
            <person name="Minx P."/>
            <person name="Mitreva M."/>
            <person name="Roeseler W."/>
            <person name="Tian H."/>
            <person name="Witte H."/>
            <person name="Yang S.P."/>
            <person name="Wilson R.K."/>
            <person name="Sommer R.J."/>
        </authorList>
    </citation>
    <scope>NUCLEOTIDE SEQUENCE [LARGE SCALE GENOMIC DNA]</scope>
    <source>
        <strain evidence="4">PS312</strain>
    </source>
</reference>
<dbReference type="OrthoDB" id="6493944at2759"/>
<accession>A0A8R1UII1</accession>
<evidence type="ECO:0000256" key="1">
    <source>
        <dbReference type="SAM" id="MobiDB-lite"/>
    </source>
</evidence>
<feature type="region of interest" description="Disordered" evidence="1">
    <location>
        <begin position="74"/>
        <end position="106"/>
    </location>
</feature>
<dbReference type="Pfam" id="PF15891">
    <property type="entry name" value="Nuc_deoxyri_tr2"/>
    <property type="match status" value="1"/>
</dbReference>
<dbReference type="GO" id="GO:0008355">
    <property type="term" value="P:olfactory learning"/>
    <property type="evidence" value="ECO:0007669"/>
    <property type="project" value="EnsemblMetazoa"/>
</dbReference>
<sequence>MPNVHVNAAVSFTSQLYNQIFSTLILPYPQSVVDQSDLMTISCSPSLHLRPFSEDNVEVAKSIVARLYYAEEAREKRRREEEAGQVPSSSTSEAVNDSNQPSSSMRNEVLSECLPSTFDAISIASSSGVSSASSSSSSSSTSSTREQPLYDVFLGGSCGNTVWRRQLVIPFLKKRAITYYDPQRSVWSENMIYEESIAKENSSLFLFVLDPATVNATSFLEIAYFAARKAPKLLVVFLGKTEWREKAHPEDVPDRLRTCMLLDRILAAHHVPMLHSIEEALDFIEGDIIGGKSWITALAHPRHRLPFISLRTKRVIACANLTFARLRRSTCFLRIAAASTADVAIVMALHLALPHLPLVWIVVPIVALNVLLFGSAAAYSAFKARYTRRLGDLHGASGSGRSRTGTTTTSIALPRMATSSAAVTAPLLPQAPPPRTTAVARAKALKAASEGGSSTPSTLPLPFGEQLRRRAAGGGGRTRKPHTPEMTHDVYLASSSDDEHQWVGLEAAPFLARHAISYSTVLASGGYPTSCRMNLLMKGSKHFKQLLYYIPSTKTFLSGMLEIAYLLGHANWQVTICVPREAEQLEAENEDENDEQRAARRRRNDCYAIAFCYLKDMAKRKQSRVFTSLDDALVHVMKQTRDQ</sequence>
<dbReference type="PANTHER" id="PTHR36300:SF1">
    <property type="entry name" value="RAW, ISOFORM A"/>
    <property type="match status" value="1"/>
</dbReference>
<proteinExistence type="predicted"/>
<dbReference type="InterPro" id="IPR039470">
    <property type="entry name" value="Nuc_deoxyri_tr2"/>
</dbReference>